<name>A0A9D1A0R5_9ACTN</name>
<organism evidence="2 3">
    <name type="scientific">Candidatus Aveggerthella stercoripullorum</name>
    <dbReference type="NCBI Taxonomy" id="2840688"/>
    <lineage>
        <taxon>Bacteria</taxon>
        <taxon>Bacillati</taxon>
        <taxon>Actinomycetota</taxon>
        <taxon>Coriobacteriia</taxon>
        <taxon>Eggerthellales</taxon>
        <taxon>Eggerthellaceae</taxon>
        <taxon>Eggerthellaceae incertae sedis</taxon>
        <taxon>Candidatus Aveggerthella</taxon>
    </lineage>
</organism>
<dbReference type="InterPro" id="IPR017853">
    <property type="entry name" value="GH"/>
</dbReference>
<reference evidence="2" key="1">
    <citation type="submission" date="2020-10" db="EMBL/GenBank/DDBJ databases">
        <authorList>
            <person name="Gilroy R."/>
        </authorList>
    </citation>
    <scope>NUCLEOTIDE SEQUENCE</scope>
    <source>
        <strain evidence="2">ChiGjej1B1-2707</strain>
    </source>
</reference>
<feature type="compositionally biased region" description="Polar residues" evidence="1">
    <location>
        <begin position="776"/>
        <end position="787"/>
    </location>
</feature>
<comment type="caution">
    <text evidence="2">The sequence shown here is derived from an EMBL/GenBank/DDBJ whole genome shotgun (WGS) entry which is preliminary data.</text>
</comment>
<dbReference type="SUPFAM" id="SSF51445">
    <property type="entry name" value="(Trans)glycosidases"/>
    <property type="match status" value="1"/>
</dbReference>
<gene>
    <name evidence="2" type="ORF">IAA69_06835</name>
</gene>
<feature type="region of interest" description="Disordered" evidence="1">
    <location>
        <begin position="762"/>
        <end position="787"/>
    </location>
</feature>
<protein>
    <submittedName>
        <fullName evidence="2">Uncharacterized protein</fullName>
    </submittedName>
</protein>
<accession>A0A9D1A0R5</accession>
<sequence length="787" mass="90146">MKRFVIAVSVLAVAAFCVLYTFFGTSFVVDLNPSQPVTTWTRTEGKTIQIDRGNGWEDFEIRGVDMGCAIPGHFATDYAIDKETYLRWFQQIKDMGANTIRVYILQNTAFYEAFYEFNHNNPDPLYLIHGVWINDYSQNSHMDAFDAEYQQRLIDDCKTMVDVIHGRRWIELGRLAGTGSYTKDVSDWVLGYILGVEWEAPTVEYTNRLYEGMGTFTGEYMSTTSEASAFEIMLAQVGDELLNYESTRYKEQRLVAFSNWPTTDPFDYPRALQVFFEKYTAVDVEHIVLEDSVVSGTFASYHVYPYYPDYLQYIPEYASQTDETGEVNTYYTYLKMLVEYHSMPVVISEFGVSSARGMAQMDANTGRNQGFMSETDQGKAIARCYDDIMNAGCAGTCIFTWQDEWFKRTWNTMAHDDLLKTPYWSDYQTNEQYFGLLAFDPGEERSVSYVDGDDEEWSDDDVIGESDGRTISMKYDEKYLYFMVRGDEVGEESPLYLPVDTTQKTGSTSCDDPNVSFDRAADFLIVIDGQDDSRVLVQERYEVMRAMQLRSTTGEDPYVDVPEKDTSEFKQINLVLQTLTNSEMITNAVQNEKSVIADEYYYQSYETGKLTYGDANPDHEDFDSLADYCFGDGFVEIKIPWQLLNFSNPSEMQIHDDYYEHYGVENMKIDCMYVGVGDGDSTISLFEKSLKGWGTQVTHHERLKDSYYIVQQMWAEGVDPAELWQEEDEASERHHLNITSYERPDDGTSMLEKEAAGELAIEGQNGEIALDDTDGQGESSVQEVPEP</sequence>
<evidence type="ECO:0000313" key="2">
    <source>
        <dbReference type="EMBL" id="HIR01959.1"/>
    </source>
</evidence>
<dbReference type="Proteomes" id="UP000824261">
    <property type="component" value="Unassembled WGS sequence"/>
</dbReference>
<evidence type="ECO:0000313" key="3">
    <source>
        <dbReference type="Proteomes" id="UP000824261"/>
    </source>
</evidence>
<reference evidence="2" key="2">
    <citation type="journal article" date="2021" name="PeerJ">
        <title>Extensive microbial diversity within the chicken gut microbiome revealed by metagenomics and culture.</title>
        <authorList>
            <person name="Gilroy R."/>
            <person name="Ravi A."/>
            <person name="Getino M."/>
            <person name="Pursley I."/>
            <person name="Horton D.L."/>
            <person name="Alikhan N.F."/>
            <person name="Baker D."/>
            <person name="Gharbi K."/>
            <person name="Hall N."/>
            <person name="Watson M."/>
            <person name="Adriaenssens E.M."/>
            <person name="Foster-Nyarko E."/>
            <person name="Jarju S."/>
            <person name="Secka A."/>
            <person name="Antonio M."/>
            <person name="Oren A."/>
            <person name="Chaudhuri R.R."/>
            <person name="La Ragione R."/>
            <person name="Hildebrand F."/>
            <person name="Pallen M.J."/>
        </authorList>
    </citation>
    <scope>NUCLEOTIDE SEQUENCE</scope>
    <source>
        <strain evidence="2">ChiGjej1B1-2707</strain>
    </source>
</reference>
<evidence type="ECO:0000256" key="1">
    <source>
        <dbReference type="SAM" id="MobiDB-lite"/>
    </source>
</evidence>
<dbReference type="AlphaFoldDB" id="A0A9D1A0R5"/>
<dbReference type="Gene3D" id="3.20.20.80">
    <property type="entry name" value="Glycosidases"/>
    <property type="match status" value="2"/>
</dbReference>
<dbReference type="EMBL" id="DVGB01000085">
    <property type="protein sequence ID" value="HIR01959.1"/>
    <property type="molecule type" value="Genomic_DNA"/>
</dbReference>
<proteinExistence type="predicted"/>